<dbReference type="AlphaFoldDB" id="A0A9D2HWM3"/>
<evidence type="ECO:0000256" key="1">
    <source>
        <dbReference type="SAM" id="SignalP"/>
    </source>
</evidence>
<dbReference type="Pfam" id="PF13568">
    <property type="entry name" value="OMP_b-brl_2"/>
    <property type="match status" value="1"/>
</dbReference>
<gene>
    <name evidence="3" type="ORF">H9950_06270</name>
</gene>
<name>A0A9D2HWM3_9BACE</name>
<keyword evidence="1" id="KW-0732">Signal</keyword>
<comment type="caution">
    <text evidence="3">The sequence shown here is derived from an EMBL/GenBank/DDBJ whole genome shotgun (WGS) entry which is preliminary data.</text>
</comment>
<reference evidence="3" key="2">
    <citation type="submission" date="2021-04" db="EMBL/GenBank/DDBJ databases">
        <authorList>
            <person name="Gilroy R."/>
        </authorList>
    </citation>
    <scope>NUCLEOTIDE SEQUENCE</scope>
    <source>
        <strain evidence="3">ChiHjej12B11-9795</strain>
    </source>
</reference>
<proteinExistence type="predicted"/>
<protein>
    <submittedName>
        <fullName evidence="3">PorT family protein</fullName>
    </submittedName>
</protein>
<feature type="domain" description="Outer membrane protein beta-barrel" evidence="2">
    <location>
        <begin position="23"/>
        <end position="239"/>
    </location>
</feature>
<evidence type="ECO:0000313" key="4">
    <source>
        <dbReference type="Proteomes" id="UP000823862"/>
    </source>
</evidence>
<evidence type="ECO:0000259" key="2">
    <source>
        <dbReference type="Pfam" id="PF13568"/>
    </source>
</evidence>
<evidence type="ECO:0000313" key="3">
    <source>
        <dbReference type="EMBL" id="HJA85784.1"/>
    </source>
</evidence>
<organism evidence="3 4">
    <name type="scientific">Candidatus Bacteroides avicola</name>
    <dbReference type="NCBI Taxonomy" id="2838468"/>
    <lineage>
        <taxon>Bacteria</taxon>
        <taxon>Pseudomonadati</taxon>
        <taxon>Bacteroidota</taxon>
        <taxon>Bacteroidia</taxon>
        <taxon>Bacteroidales</taxon>
        <taxon>Bacteroidaceae</taxon>
        <taxon>Bacteroides</taxon>
    </lineage>
</organism>
<accession>A0A9D2HWM3</accession>
<reference evidence="3" key="1">
    <citation type="journal article" date="2021" name="PeerJ">
        <title>Extensive microbial diversity within the chicken gut microbiome revealed by metagenomics and culture.</title>
        <authorList>
            <person name="Gilroy R."/>
            <person name="Ravi A."/>
            <person name="Getino M."/>
            <person name="Pursley I."/>
            <person name="Horton D.L."/>
            <person name="Alikhan N.F."/>
            <person name="Baker D."/>
            <person name="Gharbi K."/>
            <person name="Hall N."/>
            <person name="Watson M."/>
            <person name="Adriaenssens E.M."/>
            <person name="Foster-Nyarko E."/>
            <person name="Jarju S."/>
            <person name="Secka A."/>
            <person name="Antonio M."/>
            <person name="Oren A."/>
            <person name="Chaudhuri R.R."/>
            <person name="La Ragione R."/>
            <person name="Hildebrand F."/>
            <person name="Pallen M.J."/>
        </authorList>
    </citation>
    <scope>NUCLEOTIDE SEQUENCE</scope>
    <source>
        <strain evidence="3">ChiHjej12B11-9795</strain>
    </source>
</reference>
<sequence length="263" mass="29529">MKKRNTIIGILVLLLTGIANTLQAQEDRNRGIIQSALYGLEYEVRAGINIGGASPLPLPREIRSLDSYAPNINFSIEGNIIKWLGKQERWGFILGLRVESKGMEAEATTKNYSMEIIGDGGERMSGNWTGRVKTKFRASYFTVPVLAAWKVNDRLRLSAGPYVSFRTSGDFSGHVFDGYLREGDPTGNKVVFEGESIAPYDFSDELRKFQWGVQAGVSWRAFKHLTVHGDLTWGLNDIFKKDFQTITFAMYPIYLNVGFGYAF</sequence>
<dbReference type="EMBL" id="DWZI01000035">
    <property type="protein sequence ID" value="HJA85784.1"/>
    <property type="molecule type" value="Genomic_DNA"/>
</dbReference>
<dbReference type="Proteomes" id="UP000823862">
    <property type="component" value="Unassembled WGS sequence"/>
</dbReference>
<feature type="signal peptide" evidence="1">
    <location>
        <begin position="1"/>
        <end position="24"/>
    </location>
</feature>
<dbReference type="InterPro" id="IPR025665">
    <property type="entry name" value="Beta-barrel_OMP_2"/>
</dbReference>
<feature type="chain" id="PRO_5039214123" evidence="1">
    <location>
        <begin position="25"/>
        <end position="263"/>
    </location>
</feature>